<name>A0ABQ8MXY6_LABRO</name>
<proteinExistence type="predicted"/>
<gene>
    <name evidence="2" type="ORF">H4Q32_029354</name>
</gene>
<reference evidence="2 3" key="1">
    <citation type="submission" date="2022-01" db="EMBL/GenBank/DDBJ databases">
        <title>A high-quality chromosome-level genome assembly of rohu carp, Labeo rohita.</title>
        <authorList>
            <person name="Arick M.A. II"/>
            <person name="Hsu C.-Y."/>
            <person name="Magbanua Z."/>
            <person name="Pechanova O."/>
            <person name="Grover C."/>
            <person name="Miller E."/>
            <person name="Thrash A."/>
            <person name="Ezzel L."/>
            <person name="Alam S."/>
            <person name="Benzie J."/>
            <person name="Hamilton M."/>
            <person name="Karsi A."/>
            <person name="Lawrence M.L."/>
            <person name="Peterson D.G."/>
        </authorList>
    </citation>
    <scope>NUCLEOTIDE SEQUENCE [LARGE SCALE GENOMIC DNA]</scope>
    <source>
        <strain evidence="3">BAU-BD-2019</strain>
        <tissue evidence="2">Blood</tissue>
    </source>
</reference>
<dbReference type="PANTHER" id="PTHR33332">
    <property type="entry name" value="REVERSE TRANSCRIPTASE DOMAIN-CONTAINING PROTEIN"/>
    <property type="match status" value="1"/>
</dbReference>
<dbReference type="Pfam" id="PF00078">
    <property type="entry name" value="RVT_1"/>
    <property type="match status" value="1"/>
</dbReference>
<evidence type="ECO:0000313" key="2">
    <source>
        <dbReference type="EMBL" id="KAI2667016.1"/>
    </source>
</evidence>
<organism evidence="2 3">
    <name type="scientific">Labeo rohita</name>
    <name type="common">Indian major carp</name>
    <name type="synonym">Cyprinus rohita</name>
    <dbReference type="NCBI Taxonomy" id="84645"/>
    <lineage>
        <taxon>Eukaryota</taxon>
        <taxon>Metazoa</taxon>
        <taxon>Chordata</taxon>
        <taxon>Craniata</taxon>
        <taxon>Vertebrata</taxon>
        <taxon>Euteleostomi</taxon>
        <taxon>Actinopterygii</taxon>
        <taxon>Neopterygii</taxon>
        <taxon>Teleostei</taxon>
        <taxon>Ostariophysi</taxon>
        <taxon>Cypriniformes</taxon>
        <taxon>Cyprinidae</taxon>
        <taxon>Labeoninae</taxon>
        <taxon>Labeonini</taxon>
        <taxon>Labeo</taxon>
    </lineage>
</organism>
<keyword evidence="3" id="KW-1185">Reference proteome</keyword>
<accession>A0ABQ8MXY6</accession>
<protein>
    <recommendedName>
        <fullName evidence="1">Reverse transcriptase domain-containing protein</fullName>
    </recommendedName>
</protein>
<sequence>MLTSQVSGVLIQLRLCYCQSLKSRSSVLILLDLSAAFDNVNHQILLPPLSSLGITGIPHCWFKSYLTGRSFRVAWRGEVSKAYQLVTVVPQGTVLGPLLFSTYTTSLGPIIQCPPVFPLQPISHLWMPAQATPSNPWLSDVLSLCSADLSVLNMYKSLLSSFSAQVHTAKSSYFHNKINNASDTRTKTAKTPLFSFCPLSEAEVSKFLSSHPTTCPLDPIPSHLIQSISPTLLPALTHIINTSLLTGTFPTAFKQARVTPLLKKPTLNTSLIDPPVPPLIAGHYRDSTLLNPISVVGLSGWPGEGRYPKHIDWSVLGPLLFSTYTTSLGPIIQLTFKDHIAKTARSCSIIRKIRPFLTEQAAQLLVQALNAAERLVFNKPKRAHVTPLFISLHWLPVATRIKFKTLMLAYRTATGSLPPEV</sequence>
<dbReference type="EMBL" id="JACTAM010000003">
    <property type="protein sequence ID" value="KAI2667016.1"/>
    <property type="molecule type" value="Genomic_DNA"/>
</dbReference>
<evidence type="ECO:0000259" key="1">
    <source>
        <dbReference type="PROSITE" id="PS50878"/>
    </source>
</evidence>
<dbReference type="InterPro" id="IPR000477">
    <property type="entry name" value="RT_dom"/>
</dbReference>
<evidence type="ECO:0000313" key="3">
    <source>
        <dbReference type="Proteomes" id="UP000830375"/>
    </source>
</evidence>
<dbReference type="Proteomes" id="UP000830375">
    <property type="component" value="Unassembled WGS sequence"/>
</dbReference>
<feature type="domain" description="Reverse transcriptase" evidence="1">
    <location>
        <begin position="1"/>
        <end position="201"/>
    </location>
</feature>
<dbReference type="PROSITE" id="PS50878">
    <property type="entry name" value="RT_POL"/>
    <property type="match status" value="1"/>
</dbReference>
<comment type="caution">
    <text evidence="2">The sequence shown here is derived from an EMBL/GenBank/DDBJ whole genome shotgun (WGS) entry which is preliminary data.</text>
</comment>